<name>A0A537IQ48_9BACT</name>
<dbReference type="PROSITE" id="PS00627">
    <property type="entry name" value="GHMP_KINASES_ATP"/>
    <property type="match status" value="1"/>
</dbReference>
<dbReference type="Proteomes" id="UP000318834">
    <property type="component" value="Unassembled WGS sequence"/>
</dbReference>
<evidence type="ECO:0000256" key="6">
    <source>
        <dbReference type="ARBA" id="ARBA00022679"/>
    </source>
</evidence>
<dbReference type="UniPathway" id="UPA00050">
    <property type="reaction ID" value="UER00064"/>
</dbReference>
<evidence type="ECO:0000256" key="10">
    <source>
        <dbReference type="ARBA" id="ARBA00022840"/>
    </source>
</evidence>
<dbReference type="PIRSF" id="PIRSF000676">
    <property type="entry name" value="Homoser_kin"/>
    <property type="match status" value="1"/>
</dbReference>
<evidence type="ECO:0000256" key="3">
    <source>
        <dbReference type="ARBA" id="ARBA00012078"/>
    </source>
</evidence>
<dbReference type="Pfam" id="PF08544">
    <property type="entry name" value="GHMP_kinases_C"/>
    <property type="match status" value="1"/>
</dbReference>
<evidence type="ECO:0000256" key="1">
    <source>
        <dbReference type="ARBA" id="ARBA00005015"/>
    </source>
</evidence>
<comment type="catalytic activity">
    <reaction evidence="11 13">
        <text>L-homoserine + ATP = O-phospho-L-homoserine + ADP + H(+)</text>
        <dbReference type="Rhea" id="RHEA:13985"/>
        <dbReference type="ChEBI" id="CHEBI:15378"/>
        <dbReference type="ChEBI" id="CHEBI:30616"/>
        <dbReference type="ChEBI" id="CHEBI:57476"/>
        <dbReference type="ChEBI" id="CHEBI:57590"/>
        <dbReference type="ChEBI" id="CHEBI:456216"/>
        <dbReference type="EC" id="2.7.1.39"/>
    </reaction>
</comment>
<comment type="caution">
    <text evidence="16">The sequence shown here is derived from an EMBL/GenBank/DDBJ whole genome shotgun (WGS) entry which is preliminary data.</text>
</comment>
<keyword evidence="8 13" id="KW-0547">Nucleotide-binding</keyword>
<evidence type="ECO:0000256" key="7">
    <source>
        <dbReference type="ARBA" id="ARBA00022697"/>
    </source>
</evidence>
<keyword evidence="13" id="KW-0963">Cytoplasm</keyword>
<dbReference type="GO" id="GO:0005524">
    <property type="term" value="F:ATP binding"/>
    <property type="evidence" value="ECO:0007669"/>
    <property type="project" value="UniProtKB-UniRule"/>
</dbReference>
<dbReference type="InterPro" id="IPR036554">
    <property type="entry name" value="GHMP_kinase_C_sf"/>
</dbReference>
<dbReference type="SUPFAM" id="SSF55060">
    <property type="entry name" value="GHMP Kinase, C-terminal domain"/>
    <property type="match status" value="1"/>
</dbReference>
<dbReference type="InterPro" id="IPR013750">
    <property type="entry name" value="GHMP_kinase_C_dom"/>
</dbReference>
<organism evidence="16 17">
    <name type="scientific">Candidatus Segetimicrobium genomatis</name>
    <dbReference type="NCBI Taxonomy" id="2569760"/>
    <lineage>
        <taxon>Bacteria</taxon>
        <taxon>Bacillati</taxon>
        <taxon>Candidatus Sysuimicrobiota</taxon>
        <taxon>Candidatus Sysuimicrobiia</taxon>
        <taxon>Candidatus Sysuimicrobiales</taxon>
        <taxon>Candidatus Segetimicrobiaceae</taxon>
        <taxon>Candidatus Segetimicrobium</taxon>
    </lineage>
</organism>
<dbReference type="Gene3D" id="3.30.230.10">
    <property type="match status" value="1"/>
</dbReference>
<sequence length="298" mass="30896">MVSVRVPATIANWGPAFDALGVAVTVYNTVQAQASPSPSVYVGGYGAETLPADSTNLVYRAAAAAAQRAGRRANFSVRCHNTIPPGRGLGSSAAAIVGGAVAANEVLGRPLGRDDLLDLVWRLEGHPDNVAPALLGGAVLTVVTDGGLRWTRIVPSWDVALVVAVPEFAVATERARAVLPTHVPFADAVANVSRSAWLVAAMLTGRPELLATAMEDRLHQPYRRSLVPGMQEAFIAAHRAGAYAAALCGSGPSVLAVTPAAKVDEVGHTMVDAFQTAGHQAAYLQVSVDERGATVENQ</sequence>
<gene>
    <name evidence="13" type="primary">thrB</name>
    <name evidence="16" type="ORF">E6H05_09945</name>
</gene>
<dbReference type="PRINTS" id="PR00958">
    <property type="entry name" value="HOMSERKINASE"/>
</dbReference>
<evidence type="ECO:0000259" key="15">
    <source>
        <dbReference type="Pfam" id="PF08544"/>
    </source>
</evidence>
<dbReference type="PANTHER" id="PTHR20861">
    <property type="entry name" value="HOMOSERINE/4-DIPHOSPHOCYTIDYL-2-C-METHYL-D-ERYTHRITOL KINASE"/>
    <property type="match status" value="1"/>
</dbReference>
<evidence type="ECO:0000256" key="13">
    <source>
        <dbReference type="HAMAP-Rule" id="MF_00384"/>
    </source>
</evidence>
<evidence type="ECO:0000256" key="5">
    <source>
        <dbReference type="ARBA" id="ARBA00022605"/>
    </source>
</evidence>
<evidence type="ECO:0000259" key="14">
    <source>
        <dbReference type="Pfam" id="PF00288"/>
    </source>
</evidence>
<evidence type="ECO:0000256" key="9">
    <source>
        <dbReference type="ARBA" id="ARBA00022777"/>
    </source>
</evidence>
<dbReference type="Pfam" id="PF00288">
    <property type="entry name" value="GHMP_kinases_N"/>
    <property type="match status" value="1"/>
</dbReference>
<dbReference type="HAMAP" id="MF_00384">
    <property type="entry name" value="Homoser_kinase"/>
    <property type="match status" value="1"/>
</dbReference>
<dbReference type="SUPFAM" id="SSF54211">
    <property type="entry name" value="Ribosomal protein S5 domain 2-like"/>
    <property type="match status" value="1"/>
</dbReference>
<evidence type="ECO:0000256" key="8">
    <source>
        <dbReference type="ARBA" id="ARBA00022741"/>
    </source>
</evidence>
<proteinExistence type="inferred from homology"/>
<keyword evidence="6 13" id="KW-0808">Transferase</keyword>
<comment type="similarity">
    <text evidence="2 13">Belongs to the GHMP kinase family. Homoserine kinase subfamily.</text>
</comment>
<dbReference type="InterPro" id="IPR006204">
    <property type="entry name" value="GHMP_kinase_N_dom"/>
</dbReference>
<feature type="domain" description="GHMP kinase N-terminal" evidence="14">
    <location>
        <begin position="56"/>
        <end position="137"/>
    </location>
</feature>
<dbReference type="NCBIfam" id="NF002288">
    <property type="entry name" value="PRK01212.1-4"/>
    <property type="match status" value="1"/>
</dbReference>
<dbReference type="InterPro" id="IPR006203">
    <property type="entry name" value="GHMP_knse_ATP-bd_CS"/>
</dbReference>
<keyword evidence="5 13" id="KW-0028">Amino-acid biosynthesis</keyword>
<dbReference type="GO" id="GO:0009088">
    <property type="term" value="P:threonine biosynthetic process"/>
    <property type="evidence" value="ECO:0007669"/>
    <property type="project" value="UniProtKB-UniRule"/>
</dbReference>
<accession>A0A537IQ48</accession>
<keyword evidence="7 13" id="KW-0791">Threonine biosynthesis</keyword>
<dbReference type="AlphaFoldDB" id="A0A537IQ48"/>
<dbReference type="InterPro" id="IPR000870">
    <property type="entry name" value="Homoserine_kinase"/>
</dbReference>
<evidence type="ECO:0000256" key="12">
    <source>
        <dbReference type="ARBA" id="ARBA00049954"/>
    </source>
</evidence>
<dbReference type="NCBIfam" id="TIGR00191">
    <property type="entry name" value="thrB"/>
    <property type="match status" value="1"/>
</dbReference>
<dbReference type="GO" id="GO:0004413">
    <property type="term" value="F:homoserine kinase activity"/>
    <property type="evidence" value="ECO:0007669"/>
    <property type="project" value="UniProtKB-UniRule"/>
</dbReference>
<evidence type="ECO:0000313" key="17">
    <source>
        <dbReference type="Proteomes" id="UP000318834"/>
    </source>
</evidence>
<dbReference type="Gene3D" id="3.30.70.890">
    <property type="entry name" value="GHMP kinase, C-terminal domain"/>
    <property type="match status" value="1"/>
</dbReference>
<evidence type="ECO:0000256" key="11">
    <source>
        <dbReference type="ARBA" id="ARBA00049375"/>
    </source>
</evidence>
<dbReference type="PANTHER" id="PTHR20861:SF1">
    <property type="entry name" value="HOMOSERINE KINASE"/>
    <property type="match status" value="1"/>
</dbReference>
<reference evidence="16 17" key="1">
    <citation type="journal article" date="2019" name="Nat. Microbiol.">
        <title>Mediterranean grassland soil C-N compound turnover is dependent on rainfall and depth, and is mediated by genomically divergent microorganisms.</title>
        <authorList>
            <person name="Diamond S."/>
            <person name="Andeer P.F."/>
            <person name="Li Z."/>
            <person name="Crits-Christoph A."/>
            <person name="Burstein D."/>
            <person name="Anantharaman K."/>
            <person name="Lane K.R."/>
            <person name="Thomas B.C."/>
            <person name="Pan C."/>
            <person name="Northen T.R."/>
            <person name="Banfield J.F."/>
        </authorList>
    </citation>
    <scope>NUCLEOTIDE SEQUENCE [LARGE SCALE GENOMIC DNA]</scope>
    <source>
        <strain evidence="16">NP_8</strain>
    </source>
</reference>
<dbReference type="GO" id="GO:0005737">
    <property type="term" value="C:cytoplasm"/>
    <property type="evidence" value="ECO:0007669"/>
    <property type="project" value="UniProtKB-SubCell"/>
</dbReference>
<evidence type="ECO:0000256" key="4">
    <source>
        <dbReference type="ARBA" id="ARBA00017858"/>
    </source>
</evidence>
<feature type="domain" description="GHMP kinase C-terminal" evidence="15">
    <location>
        <begin position="199"/>
        <end position="270"/>
    </location>
</feature>
<keyword evidence="9 13" id="KW-0418">Kinase</keyword>
<comment type="pathway">
    <text evidence="1 13">Amino-acid biosynthesis; L-threonine biosynthesis; L-threonine from L-aspartate: step 4/5.</text>
</comment>
<protein>
    <recommendedName>
        <fullName evidence="4 13">Homoserine kinase</fullName>
        <shortName evidence="13">HK</shortName>
        <shortName evidence="13">HSK</shortName>
        <ecNumber evidence="3 13">2.7.1.39</ecNumber>
    </recommendedName>
</protein>
<feature type="binding site" evidence="13">
    <location>
        <begin position="84"/>
        <end position="94"/>
    </location>
    <ligand>
        <name>ATP</name>
        <dbReference type="ChEBI" id="CHEBI:30616"/>
    </ligand>
</feature>
<evidence type="ECO:0000313" key="16">
    <source>
        <dbReference type="EMBL" id="TMI73347.1"/>
    </source>
</evidence>
<dbReference type="InterPro" id="IPR014721">
    <property type="entry name" value="Ribsml_uS5_D2-typ_fold_subgr"/>
</dbReference>
<evidence type="ECO:0000256" key="2">
    <source>
        <dbReference type="ARBA" id="ARBA00007370"/>
    </source>
</evidence>
<dbReference type="InterPro" id="IPR020568">
    <property type="entry name" value="Ribosomal_Su5_D2-typ_SF"/>
</dbReference>
<comment type="function">
    <text evidence="12 13">Catalyzes the ATP-dependent phosphorylation of L-homoserine to L-homoserine phosphate.</text>
</comment>
<dbReference type="EC" id="2.7.1.39" evidence="3 13"/>
<comment type="subcellular location">
    <subcellularLocation>
        <location evidence="13">Cytoplasm</location>
    </subcellularLocation>
</comment>
<keyword evidence="10 13" id="KW-0067">ATP-binding</keyword>
<dbReference type="EMBL" id="VBAP01000073">
    <property type="protein sequence ID" value="TMI73347.1"/>
    <property type="molecule type" value="Genomic_DNA"/>
</dbReference>